<sequence>MNIVAPRPKKPSSYTTKDAWTEDNDEACQELRQILFASHSTIMEDLNITRTSNPLPHDTCFVPIHQAVSHLSVTDTTKHGRPRSFSVGDSRNNYISLVH</sequence>
<dbReference type="InParanoid" id="A0A1C7NGQ9"/>
<comment type="caution">
    <text evidence="2">The sequence shown here is derived from an EMBL/GenBank/DDBJ whole genome shotgun (WGS) entry which is preliminary data.</text>
</comment>
<feature type="region of interest" description="Disordered" evidence="1">
    <location>
        <begin position="73"/>
        <end position="99"/>
    </location>
</feature>
<keyword evidence="3" id="KW-1185">Reference proteome</keyword>
<dbReference type="AlphaFoldDB" id="A0A1C7NGQ9"/>
<dbReference type="Proteomes" id="UP000093000">
    <property type="component" value="Unassembled WGS sequence"/>
</dbReference>
<evidence type="ECO:0000313" key="3">
    <source>
        <dbReference type="Proteomes" id="UP000093000"/>
    </source>
</evidence>
<evidence type="ECO:0000256" key="1">
    <source>
        <dbReference type="SAM" id="MobiDB-lite"/>
    </source>
</evidence>
<organism evidence="2 3">
    <name type="scientific">Choanephora cucurbitarum</name>
    <dbReference type="NCBI Taxonomy" id="101091"/>
    <lineage>
        <taxon>Eukaryota</taxon>
        <taxon>Fungi</taxon>
        <taxon>Fungi incertae sedis</taxon>
        <taxon>Mucoromycota</taxon>
        <taxon>Mucoromycotina</taxon>
        <taxon>Mucoromycetes</taxon>
        <taxon>Mucorales</taxon>
        <taxon>Mucorineae</taxon>
        <taxon>Choanephoraceae</taxon>
        <taxon>Choanephoroideae</taxon>
        <taxon>Choanephora</taxon>
    </lineage>
</organism>
<protein>
    <submittedName>
        <fullName evidence="2">Uncharacterized protein</fullName>
    </submittedName>
</protein>
<proteinExistence type="predicted"/>
<gene>
    <name evidence="2" type="ORF">A0J61_03599</name>
</gene>
<dbReference type="EMBL" id="LUGH01000158">
    <property type="protein sequence ID" value="OBZ88341.1"/>
    <property type="molecule type" value="Genomic_DNA"/>
</dbReference>
<evidence type="ECO:0000313" key="2">
    <source>
        <dbReference type="EMBL" id="OBZ88341.1"/>
    </source>
</evidence>
<feature type="region of interest" description="Disordered" evidence="1">
    <location>
        <begin position="1"/>
        <end position="22"/>
    </location>
</feature>
<dbReference type="OrthoDB" id="2267423at2759"/>
<reference evidence="2 3" key="1">
    <citation type="submission" date="2016-03" db="EMBL/GenBank/DDBJ databases">
        <title>Choanephora cucurbitarum.</title>
        <authorList>
            <person name="Min B."/>
            <person name="Park H."/>
            <person name="Park J.-H."/>
            <person name="Shin H.-D."/>
            <person name="Choi I.-G."/>
        </authorList>
    </citation>
    <scope>NUCLEOTIDE SEQUENCE [LARGE SCALE GENOMIC DNA]</scope>
    <source>
        <strain evidence="2 3">KUS-F28377</strain>
    </source>
</reference>
<accession>A0A1C7NGQ9</accession>
<name>A0A1C7NGQ9_9FUNG</name>
<feature type="compositionally biased region" description="Polar residues" evidence="1">
    <location>
        <begin position="87"/>
        <end position="99"/>
    </location>
</feature>